<evidence type="ECO:0000313" key="3">
    <source>
        <dbReference type="Proteomes" id="UP000250028"/>
    </source>
</evidence>
<gene>
    <name evidence="2" type="ORF">SAMN04489750_2047</name>
</gene>
<dbReference type="EMBL" id="UESZ01000001">
    <property type="protein sequence ID" value="SSA34722.1"/>
    <property type="molecule type" value="Genomic_DNA"/>
</dbReference>
<evidence type="ECO:0000313" key="2">
    <source>
        <dbReference type="EMBL" id="SSA34722.1"/>
    </source>
</evidence>
<keyword evidence="3" id="KW-1185">Reference proteome</keyword>
<reference evidence="3" key="1">
    <citation type="submission" date="2016-10" db="EMBL/GenBank/DDBJ databases">
        <authorList>
            <person name="Varghese N."/>
            <person name="Submissions S."/>
        </authorList>
    </citation>
    <scope>NUCLEOTIDE SEQUENCE [LARGE SCALE GENOMIC DNA]</scope>
    <source>
        <strain evidence="3">DSM 22951</strain>
    </source>
</reference>
<sequence>MTRQNMTMVWLILALLLCVALAAAVVAVVAIPARREGREILTDRAEELVSSVTAKTEKVLRRDGSSTDADLVEPEVTEHGRPVRRRS</sequence>
<evidence type="ECO:0000256" key="1">
    <source>
        <dbReference type="SAM" id="MobiDB-lite"/>
    </source>
</evidence>
<feature type="region of interest" description="Disordered" evidence="1">
    <location>
        <begin position="59"/>
        <end position="87"/>
    </location>
</feature>
<dbReference type="AlphaFoldDB" id="A0A2Y9BTW4"/>
<organism evidence="2 3">
    <name type="scientific">Branchiibius hedensis</name>
    <dbReference type="NCBI Taxonomy" id="672460"/>
    <lineage>
        <taxon>Bacteria</taxon>
        <taxon>Bacillati</taxon>
        <taxon>Actinomycetota</taxon>
        <taxon>Actinomycetes</taxon>
        <taxon>Micrococcales</taxon>
        <taxon>Dermacoccaceae</taxon>
        <taxon>Branchiibius</taxon>
    </lineage>
</organism>
<accession>A0A2Y9BTW4</accession>
<dbReference type="Proteomes" id="UP000250028">
    <property type="component" value="Unassembled WGS sequence"/>
</dbReference>
<name>A0A2Y9BTW4_9MICO</name>
<protein>
    <submittedName>
        <fullName evidence="2">Uncharacterized protein</fullName>
    </submittedName>
</protein>
<proteinExistence type="predicted"/>